<name>A0A8S9V8B6_PHYIN</name>
<feature type="non-terminal residue" evidence="1">
    <location>
        <position position="1"/>
    </location>
</feature>
<accession>A0A8S9V8B6</accession>
<dbReference type="Proteomes" id="UP000704712">
    <property type="component" value="Unassembled WGS sequence"/>
</dbReference>
<sequence>HHRVISVNLARELSSHFNGFQRKVASAVAQVSAKLKAIQTIRVVKAYKPFARYGVCQNLHKIGVKFDGTSGQHGLDLLCDTMAPFFAHMKNDRRESRARDPRHVYPNPTCSEICPILAIGNVYIGPHTESMSRIPICFVEMISMNVSDRSERRGTDASYIGTHSMHKRAPTFARRDRLSNPLAVIVYLRTRRYMGGVEDMY</sequence>
<evidence type="ECO:0000313" key="2">
    <source>
        <dbReference type="Proteomes" id="UP000704712"/>
    </source>
</evidence>
<proteinExistence type="predicted"/>
<evidence type="ECO:0000313" key="1">
    <source>
        <dbReference type="EMBL" id="KAF4149295.1"/>
    </source>
</evidence>
<dbReference type="EMBL" id="JAACNO010000183">
    <property type="protein sequence ID" value="KAF4149295.1"/>
    <property type="molecule type" value="Genomic_DNA"/>
</dbReference>
<gene>
    <name evidence="1" type="ORF">GN958_ATG01606</name>
</gene>
<comment type="caution">
    <text evidence="1">The sequence shown here is derived from an EMBL/GenBank/DDBJ whole genome shotgun (WGS) entry which is preliminary data.</text>
</comment>
<dbReference type="AlphaFoldDB" id="A0A8S9V8B6"/>
<reference evidence="1" key="1">
    <citation type="submission" date="2020-03" db="EMBL/GenBank/DDBJ databases">
        <title>Hybrid Assembly of Korean Phytophthora infestans isolates.</title>
        <authorList>
            <person name="Prokchorchik M."/>
            <person name="Lee Y."/>
            <person name="Seo J."/>
            <person name="Cho J.-H."/>
            <person name="Park Y.-E."/>
            <person name="Jang D.-C."/>
            <person name="Im J.-S."/>
            <person name="Choi J.-G."/>
            <person name="Park H.-J."/>
            <person name="Lee G.-B."/>
            <person name="Lee Y.-G."/>
            <person name="Hong S.-Y."/>
            <person name="Cho K."/>
            <person name="Sohn K.H."/>
        </authorList>
    </citation>
    <scope>NUCLEOTIDE SEQUENCE</scope>
    <source>
        <strain evidence="1">KR_2_A2</strain>
    </source>
</reference>
<organism evidence="1 2">
    <name type="scientific">Phytophthora infestans</name>
    <name type="common">Potato late blight agent</name>
    <name type="synonym">Botrytis infestans</name>
    <dbReference type="NCBI Taxonomy" id="4787"/>
    <lineage>
        <taxon>Eukaryota</taxon>
        <taxon>Sar</taxon>
        <taxon>Stramenopiles</taxon>
        <taxon>Oomycota</taxon>
        <taxon>Peronosporomycetes</taxon>
        <taxon>Peronosporales</taxon>
        <taxon>Peronosporaceae</taxon>
        <taxon>Phytophthora</taxon>
    </lineage>
</organism>
<protein>
    <submittedName>
        <fullName evidence="1">Uncharacterized protein</fullName>
    </submittedName>
</protein>